<name>A0A6M1SQT4_9HYPH</name>
<feature type="region of interest" description="Disordered" evidence="1">
    <location>
        <begin position="1"/>
        <end position="89"/>
    </location>
</feature>
<keyword evidence="3" id="KW-1185">Reference proteome</keyword>
<protein>
    <submittedName>
        <fullName evidence="2">Uncharacterized protein</fullName>
    </submittedName>
</protein>
<comment type="caution">
    <text evidence="2">The sequence shown here is derived from an EMBL/GenBank/DDBJ whole genome shotgun (WGS) entry which is preliminary data.</text>
</comment>
<accession>A0A6M1SQT4</accession>
<evidence type="ECO:0000256" key="1">
    <source>
        <dbReference type="SAM" id="MobiDB-lite"/>
    </source>
</evidence>
<evidence type="ECO:0000313" key="3">
    <source>
        <dbReference type="Proteomes" id="UP000474802"/>
    </source>
</evidence>
<sequence>MANTTKQTGAAPANISGATNFDPSGAPIQIVSDVDPAHPAVDDNPRSGTSVDQNRIDFNDPTITGQEAVEKALGYSHTTSDQAAKSDDK</sequence>
<dbReference type="AlphaFoldDB" id="A0A6M1SQT4"/>
<gene>
    <name evidence="2" type="ORF">G5575_15775</name>
</gene>
<dbReference type="RefSeq" id="WP_164535177.1">
    <property type="nucleotide sequence ID" value="NZ_JAALFG010000004.1"/>
</dbReference>
<reference evidence="2 3" key="1">
    <citation type="submission" date="2020-02" db="EMBL/GenBank/DDBJ databases">
        <authorList>
            <person name="Khan S.A."/>
            <person name="Jeon C.O."/>
            <person name="Chun B.H."/>
        </authorList>
    </citation>
    <scope>NUCLEOTIDE SEQUENCE [LARGE SCALE GENOMIC DNA]</scope>
    <source>
        <strain evidence="2 3">H239</strain>
    </source>
</reference>
<proteinExistence type="predicted"/>
<dbReference type="Proteomes" id="UP000474802">
    <property type="component" value="Unassembled WGS sequence"/>
</dbReference>
<dbReference type="EMBL" id="JAALFG010000004">
    <property type="protein sequence ID" value="NGP18916.1"/>
    <property type="molecule type" value="Genomic_DNA"/>
</dbReference>
<organism evidence="2 3">
    <name type="scientific">Devosia aurantiaca</name>
    <dbReference type="NCBI Taxonomy" id="2714858"/>
    <lineage>
        <taxon>Bacteria</taxon>
        <taxon>Pseudomonadati</taxon>
        <taxon>Pseudomonadota</taxon>
        <taxon>Alphaproteobacteria</taxon>
        <taxon>Hyphomicrobiales</taxon>
        <taxon>Devosiaceae</taxon>
        <taxon>Devosia</taxon>
    </lineage>
</organism>
<reference evidence="2 3" key="2">
    <citation type="submission" date="2020-03" db="EMBL/GenBank/DDBJ databases">
        <title>Devosia chinhatensis sp. nov., isolated from a hexachlorocyclohexane (HCH) dump site in India.</title>
        <authorList>
            <person name="Kumar M."/>
            <person name="Lal R."/>
        </authorList>
    </citation>
    <scope>NUCLEOTIDE SEQUENCE [LARGE SCALE GENOMIC DNA]</scope>
    <source>
        <strain evidence="2 3">H239</strain>
    </source>
</reference>
<evidence type="ECO:0000313" key="2">
    <source>
        <dbReference type="EMBL" id="NGP18916.1"/>
    </source>
</evidence>